<dbReference type="Proteomes" id="UP001385809">
    <property type="component" value="Unassembled WGS sequence"/>
</dbReference>
<name>A0ABU8MFZ3_9PSEU</name>
<evidence type="ECO:0000313" key="2">
    <source>
        <dbReference type="EMBL" id="MEJ2866244.1"/>
    </source>
</evidence>
<accession>A0ABU8MFZ3</accession>
<comment type="caution">
    <text evidence="2">The sequence shown here is derived from an EMBL/GenBank/DDBJ whole genome shotgun (WGS) entry which is preliminary data.</text>
</comment>
<dbReference type="RefSeq" id="WP_337692870.1">
    <property type="nucleotide sequence ID" value="NZ_JBBEGN010000001.1"/>
</dbReference>
<gene>
    <name evidence="2" type="ORF">WCD74_00615</name>
</gene>
<sequence>MTTGGAALLHAAVVGEDPEDVVQLCLPAVRAALDAGGDVEIVLDRRGVRAFREVLPDAALRLPSPAEVVPTTLAHRLAAAAPGGVVVGRSCADAAATDREPAEDALTLLLADLSLSVLCVYPPALVDVARRSHPWLLTPDGPVPSPDHHPPSSSSPVPAAVLGTSVAQVAVPDGSALADLRERFAAVVAEAGLAGERAEVAVLAAHEAMLLACGADLTPGRPPGDLPPGEHLLDVRRSTGAVVAECRGRPRAARDPSAADPRYAQLARLCDHATVHDDREGRTVRVLTPTR</sequence>
<keyword evidence="3" id="KW-1185">Reference proteome</keyword>
<evidence type="ECO:0000313" key="3">
    <source>
        <dbReference type="Proteomes" id="UP001385809"/>
    </source>
</evidence>
<organism evidence="2 3">
    <name type="scientific">Actinomycetospora aurantiaca</name>
    <dbReference type="NCBI Taxonomy" id="3129233"/>
    <lineage>
        <taxon>Bacteria</taxon>
        <taxon>Bacillati</taxon>
        <taxon>Actinomycetota</taxon>
        <taxon>Actinomycetes</taxon>
        <taxon>Pseudonocardiales</taxon>
        <taxon>Pseudonocardiaceae</taxon>
        <taxon>Actinomycetospora</taxon>
    </lineage>
</organism>
<proteinExistence type="predicted"/>
<protein>
    <submittedName>
        <fullName evidence="2">Uncharacterized protein</fullName>
    </submittedName>
</protein>
<evidence type="ECO:0000256" key="1">
    <source>
        <dbReference type="SAM" id="MobiDB-lite"/>
    </source>
</evidence>
<reference evidence="2 3" key="1">
    <citation type="submission" date="2024-03" db="EMBL/GenBank/DDBJ databases">
        <title>Actinomycetospora sp. OC33-EN08, a novel actinomycete isolated from wild orchid (Aerides multiflora).</title>
        <authorList>
            <person name="Suriyachadkun C."/>
        </authorList>
    </citation>
    <scope>NUCLEOTIDE SEQUENCE [LARGE SCALE GENOMIC DNA]</scope>
    <source>
        <strain evidence="2 3">OC33-EN08</strain>
    </source>
</reference>
<dbReference type="EMBL" id="JBBEGN010000001">
    <property type="protein sequence ID" value="MEJ2866244.1"/>
    <property type="molecule type" value="Genomic_DNA"/>
</dbReference>
<feature type="region of interest" description="Disordered" evidence="1">
    <location>
        <begin position="139"/>
        <end position="158"/>
    </location>
</feature>